<keyword evidence="2" id="KW-1185">Reference proteome</keyword>
<dbReference type="Pfam" id="PF14367">
    <property type="entry name" value="DUF4411"/>
    <property type="match status" value="1"/>
</dbReference>
<reference evidence="1 2" key="1">
    <citation type="submission" date="2020-08" db="EMBL/GenBank/DDBJ databases">
        <title>Genomic Encyclopedia of Type Strains, Phase IV (KMG-IV): sequencing the most valuable type-strain genomes for metagenomic binning, comparative biology and taxonomic classification.</title>
        <authorList>
            <person name="Goeker M."/>
        </authorList>
    </citation>
    <scope>NUCLEOTIDE SEQUENCE [LARGE SCALE GENOMIC DNA]</scope>
    <source>
        <strain evidence="1 2">DSM 25024</strain>
    </source>
</reference>
<comment type="caution">
    <text evidence="1">The sequence shown here is derived from an EMBL/GenBank/DDBJ whole genome shotgun (WGS) entry which is preliminary data.</text>
</comment>
<protein>
    <recommendedName>
        <fullName evidence="3">PIN domain-containing protein</fullName>
    </recommendedName>
</protein>
<organism evidence="1 2">
    <name type="scientific">Aureimonas phyllosphaerae</name>
    <dbReference type="NCBI Taxonomy" id="1166078"/>
    <lineage>
        <taxon>Bacteria</taxon>
        <taxon>Pseudomonadati</taxon>
        <taxon>Pseudomonadota</taxon>
        <taxon>Alphaproteobacteria</taxon>
        <taxon>Hyphomicrobiales</taxon>
        <taxon>Aurantimonadaceae</taxon>
        <taxon>Aureimonas</taxon>
    </lineage>
</organism>
<gene>
    <name evidence="1" type="ORF">GGR05_002732</name>
</gene>
<name>A0A7W6BR75_9HYPH</name>
<evidence type="ECO:0000313" key="1">
    <source>
        <dbReference type="EMBL" id="MBB3936578.1"/>
    </source>
</evidence>
<evidence type="ECO:0008006" key="3">
    <source>
        <dbReference type="Google" id="ProtNLM"/>
    </source>
</evidence>
<evidence type="ECO:0000313" key="2">
    <source>
        <dbReference type="Proteomes" id="UP000531216"/>
    </source>
</evidence>
<sequence length="162" mass="17971">MYLLDASALINAHRTWYALNRVPEFWLWVLHHADAGHLKMPTEIYNEVEDGNDELAVWMSEPAHRAALRLGEASDPSKVQAVLARYGTGLTEAELIEIGQDPFLIAAALGHADRLVVTAEVSKPGKQRASRRIPDICADCGIGWRTPVALINELDFTTGWDQ</sequence>
<dbReference type="EMBL" id="JACIDO010000005">
    <property type="protein sequence ID" value="MBB3936578.1"/>
    <property type="molecule type" value="Genomic_DNA"/>
</dbReference>
<dbReference type="InterPro" id="IPR016541">
    <property type="entry name" value="UCP008505"/>
</dbReference>
<dbReference type="Proteomes" id="UP000531216">
    <property type="component" value="Unassembled WGS sequence"/>
</dbReference>
<dbReference type="RefSeq" id="WP_090962304.1">
    <property type="nucleotide sequence ID" value="NZ_FOOA01000005.1"/>
</dbReference>
<accession>A0A7W6BR75</accession>
<dbReference type="OrthoDB" id="338425at2"/>
<dbReference type="AlphaFoldDB" id="A0A7W6BR75"/>
<proteinExistence type="predicted"/>